<evidence type="ECO:0000313" key="7">
    <source>
        <dbReference type="Proteomes" id="UP001526430"/>
    </source>
</evidence>
<evidence type="ECO:0000313" key="6">
    <source>
        <dbReference type="EMBL" id="MCW8086400.1"/>
    </source>
</evidence>
<comment type="caution">
    <text evidence="6">The sequence shown here is derived from an EMBL/GenBank/DDBJ whole genome shotgun (WGS) entry which is preliminary data.</text>
</comment>
<dbReference type="RefSeq" id="WP_301590424.1">
    <property type="nucleotide sequence ID" value="NZ_JAPFQI010000008.1"/>
</dbReference>
<gene>
    <name evidence="6" type="ORF">OF850_12230</name>
</gene>
<organism evidence="6 7">
    <name type="scientific">Sabulicella glaciei</name>
    <dbReference type="NCBI Taxonomy" id="2984948"/>
    <lineage>
        <taxon>Bacteria</taxon>
        <taxon>Pseudomonadati</taxon>
        <taxon>Pseudomonadota</taxon>
        <taxon>Alphaproteobacteria</taxon>
        <taxon>Acetobacterales</taxon>
        <taxon>Acetobacteraceae</taxon>
        <taxon>Sabulicella</taxon>
    </lineage>
</organism>
<evidence type="ECO:0000256" key="5">
    <source>
        <dbReference type="SAM" id="Phobius"/>
    </source>
</evidence>
<keyword evidence="4 5" id="KW-0472">Membrane</keyword>
<dbReference type="Pfam" id="PF01124">
    <property type="entry name" value="MAPEG"/>
    <property type="match status" value="1"/>
</dbReference>
<dbReference type="Gene3D" id="1.20.120.550">
    <property type="entry name" value="Membrane associated eicosanoid/glutathione metabolism-like domain"/>
    <property type="match status" value="1"/>
</dbReference>
<feature type="transmembrane region" description="Helical" evidence="5">
    <location>
        <begin position="61"/>
        <end position="87"/>
    </location>
</feature>
<comment type="subcellular location">
    <subcellularLocation>
        <location evidence="1">Membrane</location>
    </subcellularLocation>
</comment>
<keyword evidence="2 5" id="KW-0812">Transmembrane</keyword>
<dbReference type="PANTHER" id="PTHR35814">
    <property type="match status" value="1"/>
</dbReference>
<evidence type="ECO:0000256" key="1">
    <source>
        <dbReference type="ARBA" id="ARBA00004370"/>
    </source>
</evidence>
<dbReference type="PANTHER" id="PTHR35814:SF1">
    <property type="entry name" value="GLUTATHIONE S-TRANSFERASE-RELATED"/>
    <property type="match status" value="1"/>
</dbReference>
<dbReference type="EMBL" id="JAPFQI010000008">
    <property type="protein sequence ID" value="MCW8086400.1"/>
    <property type="molecule type" value="Genomic_DNA"/>
</dbReference>
<accession>A0ABT3NW67</accession>
<dbReference type="SUPFAM" id="SSF161084">
    <property type="entry name" value="MAPEG domain-like"/>
    <property type="match status" value="1"/>
</dbReference>
<protein>
    <submittedName>
        <fullName evidence="6">MAPEG family protein</fullName>
    </submittedName>
</protein>
<keyword evidence="3 5" id="KW-1133">Transmembrane helix</keyword>
<evidence type="ECO:0000256" key="3">
    <source>
        <dbReference type="ARBA" id="ARBA00022989"/>
    </source>
</evidence>
<reference evidence="6 7" key="1">
    <citation type="submission" date="2022-10" db="EMBL/GenBank/DDBJ databases">
        <title>Roseococcus glaciei nov., sp. nov., isolated from glacier.</title>
        <authorList>
            <person name="Liu Q."/>
            <person name="Xin Y.-H."/>
        </authorList>
    </citation>
    <scope>NUCLEOTIDE SEQUENCE [LARGE SCALE GENOMIC DNA]</scope>
    <source>
        <strain evidence="6 7">MDT2-1-1</strain>
    </source>
</reference>
<proteinExistence type="predicted"/>
<name>A0ABT3NW67_9PROT</name>
<dbReference type="InterPro" id="IPR001129">
    <property type="entry name" value="Membr-assoc_MAPEG"/>
</dbReference>
<dbReference type="InterPro" id="IPR023352">
    <property type="entry name" value="MAPEG-like_dom_sf"/>
</dbReference>
<dbReference type="Proteomes" id="UP001526430">
    <property type="component" value="Unassembled WGS sequence"/>
</dbReference>
<evidence type="ECO:0000256" key="2">
    <source>
        <dbReference type="ARBA" id="ARBA00022692"/>
    </source>
</evidence>
<keyword evidence="7" id="KW-1185">Reference proteome</keyword>
<evidence type="ECO:0000256" key="4">
    <source>
        <dbReference type="ARBA" id="ARBA00023136"/>
    </source>
</evidence>
<sequence length="127" mass="13202">MTGFPVASTYAALLALLLLALSLLVIRQRLHSRVAIGTEGGEALLRAARAQGNFTEYVPVILVLLLLLEAGGASAALLHGIGAATLLGRVLHGIGISRSPERLRFRQAGMALTFGPLAVAAVALLLR</sequence>
<feature type="transmembrane region" description="Helical" evidence="5">
    <location>
        <begin position="108"/>
        <end position="126"/>
    </location>
</feature>